<keyword evidence="3" id="KW-1185">Reference proteome</keyword>
<dbReference type="Proteomes" id="UP000009005">
    <property type="component" value="Chromosome"/>
</dbReference>
<sequence length="332" mass="37198">MGAINIGQALIFTATGMGPILFFGLSLRDSYTKQRDFSIEVGFSGEKTKELDKFQQEFGSHRHMYQGYPVGGICFSRGLKPDKAYAIEFRGGRGKGGVWAGKAAEFKNYIVVVEKELKLDWTGKEGSGYWSRQLKNVDKYWAFVYENEKGVGIMLLEQGSPVSDTVPQVTSQTVSGNTIPRISPEEINNKKVSVRRSVIGVWGEQVLDGIENGSKKCKNTDLRKGQPIYRGYGMLNFNGMPKSGVRVLDWIFIGEKDRIKFNEGEWVTNKTTDGKTGIGRYDYFEGLDTIKKGYLSKLSDLRVDSEGIKNGKGEKITWSDKFRPTIIATLEK</sequence>
<reference evidence="2 3" key="1">
    <citation type="journal article" date="2012" name="J. Bacteriol.">
        <title>Complete genome sequence of Mycoplasma wenyonii strain Massachusetts.</title>
        <authorList>
            <person name="Dos Santos A.P."/>
            <person name="Guimaraes A.M."/>
            <person name="do Nascimento N.C."/>
            <person name="Sanmiguel P.J."/>
            <person name="Messick J.B."/>
        </authorList>
    </citation>
    <scope>NUCLEOTIDE SEQUENCE [LARGE SCALE GENOMIC DNA]</scope>
    <source>
        <strain evidence="2 3">Massachusetts</strain>
    </source>
</reference>
<evidence type="ECO:0000313" key="2">
    <source>
        <dbReference type="EMBL" id="AFN65312.1"/>
    </source>
</evidence>
<proteinExistence type="predicted"/>
<dbReference type="STRING" id="1197325.WEN_02635"/>
<protein>
    <submittedName>
        <fullName evidence="2">Uncharacterized protein</fullName>
    </submittedName>
</protein>
<accession>I6ZFD3</accession>
<feature type="transmembrane region" description="Helical" evidence="1">
    <location>
        <begin position="6"/>
        <end position="27"/>
    </location>
</feature>
<dbReference type="PATRIC" id="fig|1197325.3.peg.567"/>
<name>I6ZFD3_MYCWM</name>
<keyword evidence="1" id="KW-0472">Membrane</keyword>
<dbReference type="KEGG" id="mwe:WEN_02635"/>
<dbReference type="AlphaFoldDB" id="I6ZFD3"/>
<gene>
    <name evidence="2" type="ordered locus">WEN_02635</name>
</gene>
<dbReference type="HOGENOM" id="CLU_787139_0_0_14"/>
<keyword evidence="1" id="KW-0812">Transmembrane</keyword>
<evidence type="ECO:0000256" key="1">
    <source>
        <dbReference type="SAM" id="Phobius"/>
    </source>
</evidence>
<evidence type="ECO:0000313" key="3">
    <source>
        <dbReference type="Proteomes" id="UP000009005"/>
    </source>
</evidence>
<dbReference type="EMBL" id="CP003703">
    <property type="protein sequence ID" value="AFN65312.1"/>
    <property type="molecule type" value="Genomic_DNA"/>
</dbReference>
<organism evidence="2 3">
    <name type="scientific">Mycoplasma wenyonii (strain Massachusetts)</name>
    <name type="common">Eperythrozoon wenyonii</name>
    <dbReference type="NCBI Taxonomy" id="1197325"/>
    <lineage>
        <taxon>Bacteria</taxon>
        <taxon>Bacillati</taxon>
        <taxon>Mycoplasmatota</taxon>
        <taxon>Mollicutes</taxon>
        <taxon>Mycoplasmataceae</taxon>
        <taxon>Mycoplasma</taxon>
    </lineage>
</organism>
<keyword evidence="1" id="KW-1133">Transmembrane helix</keyword>